<dbReference type="OrthoDB" id="1986015at2"/>
<dbReference type="CDD" id="cd04301">
    <property type="entry name" value="NAT_SF"/>
    <property type="match status" value="1"/>
</dbReference>
<sequence>MLEKRLAQTGEIDQLKELWRLCFGDPKDYIDLYFANRYKNENTCILLKNNEILAMLTMLPVKTVFKDHCSIDTAMLYAIGTHPSWQNNGFATQLMDFSNQYLRANKYGLSILVPAKKELFAYYHRRGYQDGFYVRETFLNRTDVDCLPIEKQLNCEIRSATPEDYNRIRNRQLEGRLYISYLDKDILYQKEISQYSGADIYAINLEGIEGCFAVERVSSDVVLIKECLLPEELLNPAIKQIVQQITAKEYILRTPAYLGEQLGGSLRLFGLIKSNNEEDVRISPKDLGYLGLAFD</sequence>
<dbReference type="PROSITE" id="PS51186">
    <property type="entry name" value="GNAT"/>
    <property type="match status" value="1"/>
</dbReference>
<dbReference type="HOGENOM" id="CLU_942437_0_0_9"/>
<dbReference type="EMBL" id="CP003629">
    <property type="protein sequence ID" value="AFQ44177.1"/>
    <property type="molecule type" value="Genomic_DNA"/>
</dbReference>
<reference evidence="2 3" key="1">
    <citation type="journal article" date="2012" name="J. Bacteriol.">
        <title>Complete genome sequences of Desulfosporosinus orientis DSM765T, Desulfosporosinus youngiae DSM17734T, Desulfosporosinus meridiei DSM13257T, and Desulfosporosinus acidiphilus DSM22704T.</title>
        <authorList>
            <person name="Pester M."/>
            <person name="Brambilla E."/>
            <person name="Alazard D."/>
            <person name="Rattei T."/>
            <person name="Weinmaier T."/>
            <person name="Han J."/>
            <person name="Lucas S."/>
            <person name="Lapidus A."/>
            <person name="Cheng J.F."/>
            <person name="Goodwin L."/>
            <person name="Pitluck S."/>
            <person name="Peters L."/>
            <person name="Ovchinnikova G."/>
            <person name="Teshima H."/>
            <person name="Detter J.C."/>
            <person name="Han C.S."/>
            <person name="Tapia R."/>
            <person name="Land M.L."/>
            <person name="Hauser L."/>
            <person name="Kyrpides N.C."/>
            <person name="Ivanova N.N."/>
            <person name="Pagani I."/>
            <person name="Huntmann M."/>
            <person name="Wei C.L."/>
            <person name="Davenport K.W."/>
            <person name="Daligault H."/>
            <person name="Chain P.S."/>
            <person name="Chen A."/>
            <person name="Mavromatis K."/>
            <person name="Markowitz V."/>
            <person name="Szeto E."/>
            <person name="Mikhailova N."/>
            <person name="Pati A."/>
            <person name="Wagner M."/>
            <person name="Woyke T."/>
            <person name="Ollivier B."/>
            <person name="Klenk H.P."/>
            <person name="Spring S."/>
            <person name="Loy A."/>
        </authorList>
    </citation>
    <scope>NUCLEOTIDE SEQUENCE [LARGE SCALE GENOMIC DNA]</scope>
    <source>
        <strain evidence="3">ATCC BAA-275 / DSM 13257 / NCIMB 13706 / S10</strain>
    </source>
</reference>
<accession>J7IQP2</accession>
<reference evidence="3" key="2">
    <citation type="submission" date="2012-08" db="EMBL/GenBank/DDBJ databases">
        <title>Finished genome of Desulfosporosinus meridiei DSM 13257.</title>
        <authorList>
            <person name="Huntemann M."/>
            <person name="Wei C.-L."/>
            <person name="Han J."/>
            <person name="Detter J.C."/>
            <person name="Han C."/>
            <person name="Davenport K."/>
            <person name="Daligault H."/>
            <person name="Erkkila T."/>
            <person name="Gu W."/>
            <person name="Munk A.C.C."/>
            <person name="Teshima H."/>
            <person name="Xu Y."/>
            <person name="Chain P."/>
            <person name="Tapia R."/>
            <person name="Chen A."/>
            <person name="Krypides N."/>
            <person name="Mavromatis K."/>
            <person name="Markowitz V."/>
            <person name="Szeto E."/>
            <person name="Ivanova N."/>
            <person name="Mikhailova N."/>
            <person name="Ovchinnikova G."/>
            <person name="Pagani I."/>
            <person name="Pati A."/>
            <person name="Goodwin L."/>
            <person name="Peters L."/>
            <person name="Pitluck S."/>
            <person name="Woyke T."/>
            <person name="Pester M."/>
            <person name="Spring S."/>
            <person name="Ollivier B."/>
            <person name="Rattei T."/>
            <person name="Klenk H.-P."/>
            <person name="Wagner M."/>
            <person name="Loy A."/>
        </authorList>
    </citation>
    <scope>NUCLEOTIDE SEQUENCE [LARGE SCALE GENOMIC DNA]</scope>
    <source>
        <strain evidence="3">ATCC BAA-275 / DSM 13257 / NCIMB 13706 / S10</strain>
    </source>
</reference>
<dbReference type="Gene3D" id="3.40.630.30">
    <property type="match status" value="1"/>
</dbReference>
<dbReference type="KEGG" id="dmi:Desmer_2241"/>
<proteinExistence type="predicted"/>
<feature type="domain" description="N-acetyltransferase" evidence="1">
    <location>
        <begin position="2"/>
        <end position="156"/>
    </location>
</feature>
<protein>
    <recommendedName>
        <fullName evidence="1">N-acetyltransferase domain-containing protein</fullName>
    </recommendedName>
</protein>
<gene>
    <name evidence="2" type="ordered locus">Desmer_2241</name>
</gene>
<dbReference type="SUPFAM" id="SSF55729">
    <property type="entry name" value="Acyl-CoA N-acyltransferases (Nat)"/>
    <property type="match status" value="1"/>
</dbReference>
<dbReference type="InterPro" id="IPR016181">
    <property type="entry name" value="Acyl_CoA_acyltransferase"/>
</dbReference>
<dbReference type="eggNOG" id="COG4552">
    <property type="taxonomic scope" value="Bacteria"/>
</dbReference>
<dbReference type="STRING" id="768704.Desmer_2241"/>
<dbReference type="GO" id="GO:0016747">
    <property type="term" value="F:acyltransferase activity, transferring groups other than amino-acyl groups"/>
    <property type="evidence" value="ECO:0007669"/>
    <property type="project" value="InterPro"/>
</dbReference>
<dbReference type="Pfam" id="PF13527">
    <property type="entry name" value="Acetyltransf_9"/>
    <property type="match status" value="1"/>
</dbReference>
<dbReference type="Proteomes" id="UP000005262">
    <property type="component" value="Chromosome"/>
</dbReference>
<name>J7IQP2_DESMD</name>
<dbReference type="AlphaFoldDB" id="J7IQP2"/>
<evidence type="ECO:0000313" key="3">
    <source>
        <dbReference type="Proteomes" id="UP000005262"/>
    </source>
</evidence>
<keyword evidence="3" id="KW-1185">Reference proteome</keyword>
<dbReference type="RefSeq" id="WP_014903091.1">
    <property type="nucleotide sequence ID" value="NC_018515.1"/>
</dbReference>
<organism evidence="2 3">
    <name type="scientific">Desulfosporosinus meridiei (strain ATCC BAA-275 / DSM 13257 / KCTC 12902 / NCIMB 13706 / S10)</name>
    <dbReference type="NCBI Taxonomy" id="768704"/>
    <lineage>
        <taxon>Bacteria</taxon>
        <taxon>Bacillati</taxon>
        <taxon>Bacillota</taxon>
        <taxon>Clostridia</taxon>
        <taxon>Eubacteriales</taxon>
        <taxon>Desulfitobacteriaceae</taxon>
        <taxon>Desulfosporosinus</taxon>
    </lineage>
</organism>
<evidence type="ECO:0000313" key="2">
    <source>
        <dbReference type="EMBL" id="AFQ44177.1"/>
    </source>
</evidence>
<evidence type="ECO:0000259" key="1">
    <source>
        <dbReference type="PROSITE" id="PS51186"/>
    </source>
</evidence>
<dbReference type="InterPro" id="IPR000182">
    <property type="entry name" value="GNAT_dom"/>
</dbReference>